<gene>
    <name evidence="1" type="ORF">CJ030_MR3G002941</name>
</gene>
<name>A0A6A1WD09_9ROSI</name>
<evidence type="ECO:0000313" key="2">
    <source>
        <dbReference type="Proteomes" id="UP000516437"/>
    </source>
</evidence>
<organism evidence="1 2">
    <name type="scientific">Morella rubra</name>
    <name type="common">Chinese bayberry</name>
    <dbReference type="NCBI Taxonomy" id="262757"/>
    <lineage>
        <taxon>Eukaryota</taxon>
        <taxon>Viridiplantae</taxon>
        <taxon>Streptophyta</taxon>
        <taxon>Embryophyta</taxon>
        <taxon>Tracheophyta</taxon>
        <taxon>Spermatophyta</taxon>
        <taxon>Magnoliopsida</taxon>
        <taxon>eudicotyledons</taxon>
        <taxon>Gunneridae</taxon>
        <taxon>Pentapetalae</taxon>
        <taxon>rosids</taxon>
        <taxon>fabids</taxon>
        <taxon>Fagales</taxon>
        <taxon>Myricaceae</taxon>
        <taxon>Morella</taxon>
    </lineage>
</organism>
<proteinExistence type="predicted"/>
<dbReference type="EMBL" id="RXIC02000021">
    <property type="protein sequence ID" value="KAB1220730.1"/>
    <property type="molecule type" value="Genomic_DNA"/>
</dbReference>
<accession>A0A6A1WD09</accession>
<keyword evidence="2" id="KW-1185">Reference proteome</keyword>
<dbReference type="AlphaFoldDB" id="A0A6A1WD09"/>
<evidence type="ECO:0000313" key="1">
    <source>
        <dbReference type="EMBL" id="KAB1220730.1"/>
    </source>
</evidence>
<comment type="caution">
    <text evidence="1">The sequence shown here is derived from an EMBL/GenBank/DDBJ whole genome shotgun (WGS) entry which is preliminary data.</text>
</comment>
<reference evidence="1 2" key="1">
    <citation type="journal article" date="2019" name="Plant Biotechnol. J.">
        <title>The red bayberry genome and genetic basis of sex determination.</title>
        <authorList>
            <person name="Jia H.M."/>
            <person name="Jia H.J."/>
            <person name="Cai Q.L."/>
            <person name="Wang Y."/>
            <person name="Zhao H.B."/>
            <person name="Yang W.F."/>
            <person name="Wang G.Y."/>
            <person name="Li Y.H."/>
            <person name="Zhan D.L."/>
            <person name="Shen Y.T."/>
            <person name="Niu Q.F."/>
            <person name="Chang L."/>
            <person name="Qiu J."/>
            <person name="Zhao L."/>
            <person name="Xie H.B."/>
            <person name="Fu W.Y."/>
            <person name="Jin J."/>
            <person name="Li X.W."/>
            <person name="Jiao Y."/>
            <person name="Zhou C.C."/>
            <person name="Tu T."/>
            <person name="Chai C.Y."/>
            <person name="Gao J.L."/>
            <person name="Fan L.J."/>
            <person name="van de Weg E."/>
            <person name="Wang J.Y."/>
            <person name="Gao Z.S."/>
        </authorList>
    </citation>
    <scope>NUCLEOTIDE SEQUENCE [LARGE SCALE GENOMIC DNA]</scope>
    <source>
        <tissue evidence="1">Leaves</tissue>
    </source>
</reference>
<sequence>MQRRNQIKIQEGLNFKGEMTRAVRACGGGARAEKRQHVQKLVSGGHERGRVAGARERETGGWWLGAAVSNGA</sequence>
<protein>
    <submittedName>
        <fullName evidence="1">Uncharacterized protein</fullName>
    </submittedName>
</protein>
<dbReference type="Proteomes" id="UP000516437">
    <property type="component" value="Chromosome 3"/>
</dbReference>